<evidence type="ECO:0000256" key="2">
    <source>
        <dbReference type="ARBA" id="ARBA00023015"/>
    </source>
</evidence>
<proteinExistence type="predicted"/>
<dbReference type="PANTHER" id="PTHR46796">
    <property type="entry name" value="HTH-TYPE TRANSCRIPTIONAL ACTIVATOR RHAS-RELATED"/>
    <property type="match status" value="1"/>
</dbReference>
<sequence>MRFQSKTGEISETQYAPIRLPSDFPVSGVDVNIRGEIPPIPPHIHDCFELGYCYSGEGLFLVEDKILPFRAGDAAIINHREVHVMVSSPGGKTNWSFLNLDPAALLAGYVTEREERLETASFCGNRFPNVISEAEYPELVQPVREIIETRVREPAGFSSEIRSLVWLLLVRLHRAFHFETQSSPPPGVSRLMPALHHIARHIDRPVEIPRLAALCSTSESNFRKLFHRSFGCAPKVYLGRMRLKSAAVMLETGSLPVLEIALRCGYQSLSNFNRQFHACYGVSPSAFRAARKS</sequence>
<dbReference type="Gene3D" id="1.10.10.60">
    <property type="entry name" value="Homeodomain-like"/>
    <property type="match status" value="1"/>
</dbReference>
<dbReference type="InterPro" id="IPR009057">
    <property type="entry name" value="Homeodomain-like_sf"/>
</dbReference>
<dbReference type="GO" id="GO:0043565">
    <property type="term" value="F:sequence-specific DNA binding"/>
    <property type="evidence" value="ECO:0007669"/>
    <property type="project" value="InterPro"/>
</dbReference>
<dbReference type="GeneID" id="78295512"/>
<keyword evidence="3 5" id="KW-0238">DNA-binding</keyword>
<evidence type="ECO:0000313" key="5">
    <source>
        <dbReference type="EMBL" id="PVY41002.1"/>
    </source>
</evidence>
<dbReference type="PANTHER" id="PTHR46796:SF13">
    <property type="entry name" value="HTH-TYPE TRANSCRIPTIONAL ACTIVATOR RHAS"/>
    <property type="match status" value="1"/>
</dbReference>
<evidence type="ECO:0000256" key="3">
    <source>
        <dbReference type="ARBA" id="ARBA00023125"/>
    </source>
</evidence>
<dbReference type="Pfam" id="PF12833">
    <property type="entry name" value="HTH_18"/>
    <property type="match status" value="1"/>
</dbReference>
<keyword evidence="2" id="KW-0805">Transcription regulation</keyword>
<dbReference type="GO" id="GO:0003700">
    <property type="term" value="F:DNA-binding transcription factor activity"/>
    <property type="evidence" value="ECO:0007669"/>
    <property type="project" value="InterPro"/>
</dbReference>
<dbReference type="InterPro" id="IPR014710">
    <property type="entry name" value="RmlC-like_jellyroll"/>
</dbReference>
<dbReference type="RefSeq" id="WP_165832995.1">
    <property type="nucleotide sequence ID" value="NZ_CABMMC010000096.1"/>
</dbReference>
<dbReference type="InterPro" id="IPR050204">
    <property type="entry name" value="AraC_XylS_family_regulators"/>
</dbReference>
<dbReference type="SUPFAM" id="SSF51215">
    <property type="entry name" value="Regulatory protein AraC"/>
    <property type="match status" value="1"/>
</dbReference>
<dbReference type="EMBL" id="QEKH01000015">
    <property type="protein sequence ID" value="PVY41002.1"/>
    <property type="molecule type" value="Genomic_DNA"/>
</dbReference>
<dbReference type="SMART" id="SM00342">
    <property type="entry name" value="HTH_ARAC"/>
    <property type="match status" value="1"/>
</dbReference>
<accession>A0A2U1AXA0</accession>
<keyword evidence="1" id="KW-0963">Cytoplasm</keyword>
<dbReference type="Gene3D" id="2.60.120.10">
    <property type="entry name" value="Jelly Rolls"/>
    <property type="match status" value="1"/>
</dbReference>
<dbReference type="Pfam" id="PF02311">
    <property type="entry name" value="AraC_binding"/>
    <property type="match status" value="1"/>
</dbReference>
<name>A0A2U1AXA0_9BACT</name>
<dbReference type="Proteomes" id="UP000245959">
    <property type="component" value="Unassembled WGS sequence"/>
</dbReference>
<dbReference type="AlphaFoldDB" id="A0A2U1AXA0"/>
<evidence type="ECO:0000256" key="1">
    <source>
        <dbReference type="ARBA" id="ARBA00022490"/>
    </source>
</evidence>
<organism evidence="5 6">
    <name type="scientific">Victivallis vadensis</name>
    <dbReference type="NCBI Taxonomy" id="172901"/>
    <lineage>
        <taxon>Bacteria</taxon>
        <taxon>Pseudomonadati</taxon>
        <taxon>Lentisphaerota</taxon>
        <taxon>Lentisphaeria</taxon>
        <taxon>Victivallales</taxon>
        <taxon>Victivallaceae</taxon>
        <taxon>Victivallis</taxon>
    </lineage>
</organism>
<dbReference type="PROSITE" id="PS01124">
    <property type="entry name" value="HTH_ARAC_FAMILY_2"/>
    <property type="match status" value="1"/>
</dbReference>
<dbReference type="InterPro" id="IPR003313">
    <property type="entry name" value="AraC-bd"/>
</dbReference>
<reference evidence="5 6" key="1">
    <citation type="submission" date="2018-04" db="EMBL/GenBank/DDBJ databases">
        <title>Genomic Encyclopedia of Type Strains, Phase IV (KMG-IV): sequencing the most valuable type-strain genomes for metagenomic binning, comparative biology and taxonomic classification.</title>
        <authorList>
            <person name="Goeker M."/>
        </authorList>
    </citation>
    <scope>NUCLEOTIDE SEQUENCE [LARGE SCALE GENOMIC DNA]</scope>
    <source>
        <strain evidence="5 6">DSM 14823</strain>
    </source>
</reference>
<gene>
    <name evidence="5" type="ORF">C8D82_11553</name>
</gene>
<dbReference type="PRINTS" id="PR00032">
    <property type="entry name" value="HTHARAC"/>
</dbReference>
<evidence type="ECO:0000256" key="4">
    <source>
        <dbReference type="ARBA" id="ARBA00023163"/>
    </source>
</evidence>
<dbReference type="InterPro" id="IPR020449">
    <property type="entry name" value="Tscrpt_reg_AraC-type_HTH"/>
</dbReference>
<dbReference type="InterPro" id="IPR037923">
    <property type="entry name" value="HTH-like"/>
</dbReference>
<protein>
    <submittedName>
        <fullName evidence="5">AraC-like DNA-binding protein</fullName>
    </submittedName>
</protein>
<dbReference type="InterPro" id="IPR018060">
    <property type="entry name" value="HTH_AraC"/>
</dbReference>
<comment type="caution">
    <text evidence="5">The sequence shown here is derived from an EMBL/GenBank/DDBJ whole genome shotgun (WGS) entry which is preliminary data.</text>
</comment>
<dbReference type="SUPFAM" id="SSF46689">
    <property type="entry name" value="Homeodomain-like"/>
    <property type="match status" value="2"/>
</dbReference>
<evidence type="ECO:0000313" key="6">
    <source>
        <dbReference type="Proteomes" id="UP000245959"/>
    </source>
</evidence>
<keyword evidence="6" id="KW-1185">Reference proteome</keyword>
<keyword evidence="4" id="KW-0804">Transcription</keyword>